<comment type="similarity">
    <text evidence="1">Belongs to the sodium:galactoside symporter (TC 2.A.2) family.</text>
</comment>
<keyword evidence="4" id="KW-1185">Reference proteome</keyword>
<feature type="transmembrane region" description="Helical" evidence="2">
    <location>
        <begin position="239"/>
        <end position="259"/>
    </location>
</feature>
<feature type="transmembrane region" description="Helical" evidence="2">
    <location>
        <begin position="72"/>
        <end position="92"/>
    </location>
</feature>
<dbReference type="InterPro" id="IPR039672">
    <property type="entry name" value="MFS_2"/>
</dbReference>
<evidence type="ECO:0000256" key="1">
    <source>
        <dbReference type="ARBA" id="ARBA00009617"/>
    </source>
</evidence>
<feature type="transmembrane region" description="Helical" evidence="2">
    <location>
        <begin position="98"/>
        <end position="120"/>
    </location>
</feature>
<dbReference type="Gene3D" id="1.20.1250.20">
    <property type="entry name" value="MFS general substrate transporter like domains"/>
    <property type="match status" value="2"/>
</dbReference>
<gene>
    <name evidence="3" type="ORF">HCU74_12000</name>
</gene>
<feature type="transmembrane region" description="Helical" evidence="2">
    <location>
        <begin position="370"/>
        <end position="393"/>
    </location>
</feature>
<reference evidence="3 4" key="1">
    <citation type="submission" date="2020-04" db="EMBL/GenBank/DDBJ databases">
        <authorList>
            <person name="Yoon J."/>
        </authorList>
    </citation>
    <scope>NUCLEOTIDE SEQUENCE [LARGE SCALE GENOMIC DNA]</scope>
    <source>
        <strain evidence="3 4">KMU-166</strain>
    </source>
</reference>
<keyword evidence="2" id="KW-0472">Membrane</keyword>
<keyword evidence="2" id="KW-0812">Transmembrane</keyword>
<evidence type="ECO:0000313" key="3">
    <source>
        <dbReference type="EMBL" id="NKI18128.1"/>
    </source>
</evidence>
<name>A0ABX1GHY1_9GAMM</name>
<dbReference type="SUPFAM" id="SSF103473">
    <property type="entry name" value="MFS general substrate transporter"/>
    <property type="match status" value="1"/>
</dbReference>
<dbReference type="EMBL" id="JAAWWK010000004">
    <property type="protein sequence ID" value="NKI18128.1"/>
    <property type="molecule type" value="Genomic_DNA"/>
</dbReference>
<dbReference type="PANTHER" id="PTHR11328:SF24">
    <property type="entry name" value="MAJOR FACILITATOR SUPERFAMILY (MFS) PROFILE DOMAIN-CONTAINING PROTEIN"/>
    <property type="match status" value="1"/>
</dbReference>
<sequence>MAAVQQLRYALPGLSLAILGLPFYIYVPLWLAEEGGYGYGAIGAIFFAARLGDIATDLPVGSIADRGFGHRLPLLGWLLLVASAAVLIGAPHPWHSGLLVLALVVLMLAWSFITIPWLALPVLLSKNRDERLAYNSSREGMLLFGTLIAMLAPGIFDANTLRVTLAGMLGFLLLSLLGLPSAPKGRSALTSSYRQLLADPRVRHLAGPWFINMLANAIPGTVLVLFMREVLGAEALIPLALLSYFAAGFLAMPIWYAVARRCGRLWSWRLGLLLSAVLFSLGLGLGDGDGYWFIAISIGTGMMLGADQAIPSTMQTTLAQRLMAEQPNTAVAARLFALWSMLNKAAMGLAVGVAYLWLGTQQTGVGTPPPEWAICAAYIVAPVVLKLLVFALLGRPQMAYLGHEDGGDV</sequence>
<feature type="transmembrane region" description="Helical" evidence="2">
    <location>
        <begin position="331"/>
        <end position="358"/>
    </location>
</feature>
<feature type="transmembrane region" description="Helical" evidence="2">
    <location>
        <begin position="140"/>
        <end position="156"/>
    </location>
</feature>
<feature type="transmembrane region" description="Helical" evidence="2">
    <location>
        <begin position="9"/>
        <end position="31"/>
    </location>
</feature>
<feature type="transmembrane region" description="Helical" evidence="2">
    <location>
        <begin position="162"/>
        <end position="183"/>
    </location>
</feature>
<dbReference type="Pfam" id="PF13347">
    <property type="entry name" value="MFS_2"/>
    <property type="match status" value="1"/>
</dbReference>
<comment type="caution">
    <text evidence="3">The sequence shown here is derived from an EMBL/GenBank/DDBJ whole genome shotgun (WGS) entry which is preliminary data.</text>
</comment>
<accession>A0ABX1GHY1</accession>
<organism evidence="3 4">
    <name type="scientific">Spongiibacter thalassae</name>
    <dbReference type="NCBI Taxonomy" id="2721624"/>
    <lineage>
        <taxon>Bacteria</taxon>
        <taxon>Pseudomonadati</taxon>
        <taxon>Pseudomonadota</taxon>
        <taxon>Gammaproteobacteria</taxon>
        <taxon>Cellvibrionales</taxon>
        <taxon>Spongiibacteraceae</taxon>
        <taxon>Spongiibacter</taxon>
    </lineage>
</organism>
<feature type="transmembrane region" description="Helical" evidence="2">
    <location>
        <begin position="204"/>
        <end position="227"/>
    </location>
</feature>
<feature type="transmembrane region" description="Helical" evidence="2">
    <location>
        <begin position="266"/>
        <end position="285"/>
    </location>
</feature>
<dbReference type="InterPro" id="IPR036259">
    <property type="entry name" value="MFS_trans_sf"/>
</dbReference>
<keyword evidence="2" id="KW-1133">Transmembrane helix</keyword>
<proteinExistence type="inferred from homology"/>
<evidence type="ECO:0000256" key="2">
    <source>
        <dbReference type="SAM" id="Phobius"/>
    </source>
</evidence>
<feature type="transmembrane region" description="Helical" evidence="2">
    <location>
        <begin position="291"/>
        <end position="310"/>
    </location>
</feature>
<evidence type="ECO:0000313" key="4">
    <source>
        <dbReference type="Proteomes" id="UP000765845"/>
    </source>
</evidence>
<dbReference type="RefSeq" id="WP_168450657.1">
    <property type="nucleotide sequence ID" value="NZ_JAAWWK010000004.1"/>
</dbReference>
<dbReference type="PANTHER" id="PTHR11328">
    <property type="entry name" value="MAJOR FACILITATOR SUPERFAMILY DOMAIN-CONTAINING PROTEIN"/>
    <property type="match status" value="1"/>
</dbReference>
<dbReference type="Proteomes" id="UP000765845">
    <property type="component" value="Unassembled WGS sequence"/>
</dbReference>
<protein>
    <submittedName>
        <fullName evidence="3">MFS transporter</fullName>
    </submittedName>
</protein>
<feature type="transmembrane region" description="Helical" evidence="2">
    <location>
        <begin position="37"/>
        <end position="60"/>
    </location>
</feature>